<evidence type="ECO:0000256" key="7">
    <source>
        <dbReference type="ARBA" id="ARBA00023212"/>
    </source>
</evidence>
<evidence type="ECO:0000256" key="11">
    <source>
        <dbReference type="SAM" id="Coils"/>
    </source>
</evidence>
<dbReference type="PANTHER" id="PTHR28618:SF1">
    <property type="entry name" value="CENTROSOMAL PROTEIN POC5"/>
    <property type="match status" value="1"/>
</dbReference>
<protein>
    <recommendedName>
        <fullName evidence="3">Centrosomal protein POC5</fullName>
    </recommendedName>
    <alternativeName>
        <fullName evidence="9">Protein of centriole 5</fullName>
    </alternativeName>
</protein>
<sequence>MMSTRRKLSFRKKIKMDQPNPFAPPCYPQVQRYTDTSRLNDQGEGNDDAMEPSMEGEDLAPPHIPSALAGLTIQQMCDLDVEQMAVKIDKHHCQTKKSILDNMLEVKAKMLAAQSQAVAEERRSNGAMISAKQAEIDLLRFELNQMTGRANKVTEVSRRLAAAFDFSKHRRRQTGLFTQAFYCWRQFAILARQRKMRMARAQDWYQEVHLKRHVLRAWFRTAMQDHRVTVNVRAAQAVEQAKQGLAGQFVGHVEELRRQLHTAHGQLEQEQEARAKLEENMKQAFMRGVCALNIEAVGIMKRSGQHPQQPQQQPPAPSQGSNPNPGYDPMPPPPPNPMPPPPYMPPPPAAWSAPPLPPGLLPTTVQPPPGANTPSSRGAPHIASVAPSTPAAAAARAAAVTAAPPTSSSPSGGPSPPALSPSSIPPAPSSIPQARHFHRTDPSSSAPSPPPSSTYRAGHFHHTPASLPLPSHSHSFAAAHGSPPVVLSPPLPQQHQQYTAAHRPLSGAQSASLSPTAVSAPMTAVLSSPAAAQAAVGGGGGEAAGSNGGGVVPHTSGTALNYYRPKVLVERGPGVGSPSSGSTAVSAAEPPRPRPPIPVQPSMR</sequence>
<dbReference type="EMBL" id="MU069534">
    <property type="protein sequence ID" value="KAF5839732.1"/>
    <property type="molecule type" value="Genomic_DNA"/>
</dbReference>
<keyword evidence="4" id="KW-0963">Cytoplasm</keyword>
<comment type="function">
    <text evidence="10">Essential for the assembly of the distal half of centrioles, required for centriole elongation. Acts as a negative regulator of centriole elongation.</text>
</comment>
<evidence type="ECO:0000313" key="14">
    <source>
        <dbReference type="Proteomes" id="UP000815325"/>
    </source>
</evidence>
<feature type="compositionally biased region" description="Pro residues" evidence="12">
    <location>
        <begin position="326"/>
        <end position="341"/>
    </location>
</feature>
<feature type="compositionally biased region" description="Acidic residues" evidence="12">
    <location>
        <begin position="44"/>
        <end position="57"/>
    </location>
</feature>
<dbReference type="Proteomes" id="UP000815325">
    <property type="component" value="Unassembled WGS sequence"/>
</dbReference>
<evidence type="ECO:0000256" key="1">
    <source>
        <dbReference type="ARBA" id="ARBA00004114"/>
    </source>
</evidence>
<keyword evidence="14" id="KW-1185">Reference proteome</keyword>
<gene>
    <name evidence="13" type="ORF">DUNSADRAFT_18732</name>
</gene>
<feature type="compositionally biased region" description="Low complexity" evidence="12">
    <location>
        <begin position="576"/>
        <end position="588"/>
    </location>
</feature>
<evidence type="ECO:0000256" key="12">
    <source>
        <dbReference type="SAM" id="MobiDB-lite"/>
    </source>
</evidence>
<feature type="compositionally biased region" description="Pro residues" evidence="12">
    <location>
        <begin position="354"/>
        <end position="371"/>
    </location>
</feature>
<name>A0ABQ7GYQ8_DUNSA</name>
<evidence type="ECO:0000256" key="4">
    <source>
        <dbReference type="ARBA" id="ARBA00022490"/>
    </source>
</evidence>
<feature type="compositionally biased region" description="Gly residues" evidence="12">
    <location>
        <begin position="536"/>
        <end position="551"/>
    </location>
</feature>
<feature type="compositionally biased region" description="Low complexity" evidence="12">
    <location>
        <begin position="383"/>
        <end position="412"/>
    </location>
</feature>
<evidence type="ECO:0000256" key="5">
    <source>
        <dbReference type="ARBA" id="ARBA00022737"/>
    </source>
</evidence>
<feature type="compositionally biased region" description="Low complexity" evidence="12">
    <location>
        <begin position="466"/>
        <end position="485"/>
    </location>
</feature>
<comment type="caution">
    <text evidence="13">The sequence shown here is derived from an EMBL/GenBank/DDBJ whole genome shotgun (WGS) entry which is preliminary data.</text>
</comment>
<feature type="compositionally biased region" description="Pro residues" evidence="12">
    <location>
        <begin position="413"/>
        <end position="429"/>
    </location>
</feature>
<keyword evidence="8" id="KW-0131">Cell cycle</keyword>
<feature type="compositionally biased region" description="Pro residues" evidence="12">
    <location>
        <begin position="593"/>
        <end position="604"/>
    </location>
</feature>
<organism evidence="13 14">
    <name type="scientific">Dunaliella salina</name>
    <name type="common">Green alga</name>
    <name type="synonym">Protococcus salinus</name>
    <dbReference type="NCBI Taxonomy" id="3046"/>
    <lineage>
        <taxon>Eukaryota</taxon>
        <taxon>Viridiplantae</taxon>
        <taxon>Chlorophyta</taxon>
        <taxon>core chlorophytes</taxon>
        <taxon>Chlorophyceae</taxon>
        <taxon>CS clade</taxon>
        <taxon>Chlamydomonadales</taxon>
        <taxon>Dunaliellaceae</taxon>
        <taxon>Dunaliella</taxon>
    </lineage>
</organism>
<evidence type="ECO:0000256" key="8">
    <source>
        <dbReference type="ARBA" id="ARBA00023306"/>
    </source>
</evidence>
<feature type="region of interest" description="Disordered" evidence="12">
    <location>
        <begin position="534"/>
        <end position="557"/>
    </location>
</feature>
<dbReference type="PANTHER" id="PTHR28618">
    <property type="entry name" value="CENTROSOMAL PROTEIN POC5"/>
    <property type="match status" value="1"/>
</dbReference>
<feature type="region of interest" description="Disordered" evidence="12">
    <location>
        <begin position="37"/>
        <end position="57"/>
    </location>
</feature>
<feature type="region of interest" description="Disordered" evidence="12">
    <location>
        <begin position="302"/>
        <end position="341"/>
    </location>
</feature>
<evidence type="ECO:0000256" key="10">
    <source>
        <dbReference type="ARBA" id="ARBA00049959"/>
    </source>
</evidence>
<keyword evidence="6 11" id="KW-0175">Coiled coil</keyword>
<evidence type="ECO:0000256" key="3">
    <source>
        <dbReference type="ARBA" id="ARBA00014910"/>
    </source>
</evidence>
<feature type="coiled-coil region" evidence="11">
    <location>
        <begin position="253"/>
        <end position="287"/>
    </location>
</feature>
<proteinExistence type="inferred from homology"/>
<comment type="subcellular location">
    <subcellularLocation>
        <location evidence="1">Cytoplasm</location>
        <location evidence="1">Cytoskeleton</location>
        <location evidence="1">Microtubule organizing center</location>
        <location evidence="1">Centrosome</location>
        <location evidence="1">Centriole</location>
    </subcellularLocation>
</comment>
<evidence type="ECO:0000256" key="6">
    <source>
        <dbReference type="ARBA" id="ARBA00023054"/>
    </source>
</evidence>
<evidence type="ECO:0000313" key="13">
    <source>
        <dbReference type="EMBL" id="KAF5839732.1"/>
    </source>
</evidence>
<keyword evidence="5" id="KW-0677">Repeat</keyword>
<dbReference type="InterPro" id="IPR033351">
    <property type="entry name" value="POC5"/>
</dbReference>
<keyword evidence="7" id="KW-0206">Cytoskeleton</keyword>
<evidence type="ECO:0000256" key="2">
    <source>
        <dbReference type="ARBA" id="ARBA00010411"/>
    </source>
</evidence>
<reference evidence="13" key="1">
    <citation type="submission" date="2017-08" db="EMBL/GenBank/DDBJ databases">
        <authorList>
            <person name="Polle J.E."/>
            <person name="Barry K."/>
            <person name="Cushman J."/>
            <person name="Schmutz J."/>
            <person name="Tran D."/>
            <person name="Hathwaick L.T."/>
            <person name="Yim W.C."/>
            <person name="Jenkins J."/>
            <person name="Mckie-Krisberg Z.M."/>
            <person name="Prochnik S."/>
            <person name="Lindquist E."/>
            <person name="Dockter R.B."/>
            <person name="Adam C."/>
            <person name="Molina H."/>
            <person name="Bunkerborg J."/>
            <person name="Jin E."/>
            <person name="Buchheim M."/>
            <person name="Magnuson J."/>
        </authorList>
    </citation>
    <scope>NUCLEOTIDE SEQUENCE</scope>
    <source>
        <strain evidence="13">CCAP 19/18</strain>
    </source>
</reference>
<evidence type="ECO:0000256" key="9">
    <source>
        <dbReference type="ARBA" id="ARBA00031694"/>
    </source>
</evidence>
<comment type="similarity">
    <text evidence="2">Belongs to the POC5 family.</text>
</comment>
<accession>A0ABQ7GYQ8</accession>
<feature type="region of interest" description="Disordered" evidence="12">
    <location>
        <begin position="569"/>
        <end position="604"/>
    </location>
</feature>
<feature type="region of interest" description="Disordered" evidence="12">
    <location>
        <begin position="354"/>
        <end position="511"/>
    </location>
</feature>
<dbReference type="PRINTS" id="PR01217">
    <property type="entry name" value="PRICHEXTENSN"/>
</dbReference>